<evidence type="ECO:0000256" key="1">
    <source>
        <dbReference type="SAM" id="Phobius"/>
    </source>
</evidence>
<dbReference type="InterPro" id="IPR023393">
    <property type="entry name" value="START-like_dom_sf"/>
</dbReference>
<dbReference type="AlphaFoldDB" id="A0AA41PVJ2"/>
<dbReference type="SUPFAM" id="SSF55961">
    <property type="entry name" value="Bet v1-like"/>
    <property type="match status" value="1"/>
</dbReference>
<accession>A0AA41PVJ2</accession>
<dbReference type="InterPro" id="IPR010419">
    <property type="entry name" value="CO_DH_gsu"/>
</dbReference>
<gene>
    <name evidence="2" type="ORF">LZ495_05405</name>
</gene>
<keyword evidence="3" id="KW-1185">Reference proteome</keyword>
<keyword evidence="1" id="KW-0812">Transmembrane</keyword>
<dbReference type="Proteomes" id="UP001165378">
    <property type="component" value="Unassembled WGS sequence"/>
</dbReference>
<dbReference type="PANTHER" id="PTHR38588:SF1">
    <property type="entry name" value="BLL0334 PROTEIN"/>
    <property type="match status" value="1"/>
</dbReference>
<keyword evidence="1" id="KW-0472">Membrane</keyword>
<dbReference type="PANTHER" id="PTHR38588">
    <property type="entry name" value="BLL0334 PROTEIN"/>
    <property type="match status" value="1"/>
</dbReference>
<organism evidence="2 3">
    <name type="scientific">Yinghuangia soli</name>
    <dbReference type="NCBI Taxonomy" id="2908204"/>
    <lineage>
        <taxon>Bacteria</taxon>
        <taxon>Bacillati</taxon>
        <taxon>Actinomycetota</taxon>
        <taxon>Actinomycetes</taxon>
        <taxon>Kitasatosporales</taxon>
        <taxon>Streptomycetaceae</taxon>
        <taxon>Yinghuangia</taxon>
    </lineage>
</organism>
<name>A0AA41PVJ2_9ACTN</name>
<evidence type="ECO:0008006" key="4">
    <source>
        <dbReference type="Google" id="ProtNLM"/>
    </source>
</evidence>
<dbReference type="Pfam" id="PF06240">
    <property type="entry name" value="COXG"/>
    <property type="match status" value="1"/>
</dbReference>
<comment type="caution">
    <text evidence="2">The sequence shown here is derived from an EMBL/GenBank/DDBJ whole genome shotgun (WGS) entry which is preliminary data.</text>
</comment>
<proteinExistence type="predicted"/>
<protein>
    <recommendedName>
        <fullName evidence="4">Carbon monoxide dehydrogenase subunit G</fullName>
    </recommendedName>
</protein>
<dbReference type="Gene3D" id="3.30.530.20">
    <property type="match status" value="1"/>
</dbReference>
<dbReference type="EMBL" id="JAKFHA010000002">
    <property type="protein sequence ID" value="MCF2526658.1"/>
    <property type="molecule type" value="Genomic_DNA"/>
</dbReference>
<reference evidence="2" key="1">
    <citation type="submission" date="2022-01" db="EMBL/GenBank/DDBJ databases">
        <title>Genome-Based Taxonomic Classification of the Phylum Actinobacteria.</title>
        <authorList>
            <person name="Gao Y."/>
        </authorList>
    </citation>
    <scope>NUCLEOTIDE SEQUENCE</scope>
    <source>
        <strain evidence="2">KLBMP 8922</strain>
    </source>
</reference>
<sequence>MAYEVVVPIPVRLVWGVFHDPARLAECVPGLSSDEPPRQGTEGPVLTGRLRLRAGNTTITYRGVVAVAEADDLPLALVATAEGAEARGDAPVKALLTVRLDDEGTSTRLVFDGSLTAQGRTADLPAEQLAAAWHRLAERFAAALTEELAPVRDQEVPDIVPVRPAAPQPAPAAPVVEPRPRTVVVPAADPEPPRGTPLLRRLAAPAAAVAGVLLAGRALRRRRRRRADRDAR</sequence>
<dbReference type="RefSeq" id="WP_235050770.1">
    <property type="nucleotide sequence ID" value="NZ_JAKFHA010000002.1"/>
</dbReference>
<evidence type="ECO:0000313" key="2">
    <source>
        <dbReference type="EMBL" id="MCF2526658.1"/>
    </source>
</evidence>
<feature type="transmembrane region" description="Helical" evidence="1">
    <location>
        <begin position="202"/>
        <end position="219"/>
    </location>
</feature>
<keyword evidence="1" id="KW-1133">Transmembrane helix</keyword>
<evidence type="ECO:0000313" key="3">
    <source>
        <dbReference type="Proteomes" id="UP001165378"/>
    </source>
</evidence>